<feature type="domain" description="Carrier" evidence="5">
    <location>
        <begin position="3131"/>
        <end position="3206"/>
    </location>
</feature>
<dbReference type="SUPFAM" id="SSF53474">
    <property type="entry name" value="alpha/beta-Hydrolases"/>
    <property type="match status" value="1"/>
</dbReference>
<dbReference type="SMART" id="SM00824">
    <property type="entry name" value="PKS_TE"/>
    <property type="match status" value="1"/>
</dbReference>
<reference evidence="6 7" key="1">
    <citation type="submission" date="2021-02" db="EMBL/GenBank/DDBJ databases">
        <title>De Novo genome assembly of isolated myxobacteria.</title>
        <authorList>
            <person name="Stevens D.C."/>
        </authorList>
    </citation>
    <scope>NUCLEOTIDE SEQUENCE [LARGE SCALE GENOMIC DNA]</scope>
    <source>
        <strain evidence="7">SCPEA02</strain>
    </source>
</reference>
<dbReference type="InterPro" id="IPR000873">
    <property type="entry name" value="AMP-dep_synth/lig_dom"/>
</dbReference>
<dbReference type="InterPro" id="IPR023213">
    <property type="entry name" value="CAT-like_dom_sf"/>
</dbReference>
<dbReference type="Gene3D" id="2.30.38.10">
    <property type="entry name" value="Luciferase, Domain 3"/>
    <property type="match status" value="3"/>
</dbReference>
<dbReference type="Pfam" id="PF00501">
    <property type="entry name" value="AMP-binding"/>
    <property type="match status" value="3"/>
</dbReference>
<dbReference type="RefSeq" id="WP_206726939.1">
    <property type="nucleotide sequence ID" value="NZ_CP071090.1"/>
</dbReference>
<dbReference type="InterPro" id="IPR029058">
    <property type="entry name" value="AB_hydrolase_fold"/>
</dbReference>
<protein>
    <submittedName>
        <fullName evidence="6">Amino acid adenylation domain-containing protein</fullName>
    </submittedName>
</protein>
<dbReference type="InterPro" id="IPR045851">
    <property type="entry name" value="AMP-bd_C_sf"/>
</dbReference>
<dbReference type="InterPro" id="IPR020845">
    <property type="entry name" value="AMP-binding_CS"/>
</dbReference>
<dbReference type="Gene3D" id="1.10.1200.10">
    <property type="entry name" value="ACP-like"/>
    <property type="match status" value="3"/>
</dbReference>
<keyword evidence="2" id="KW-0596">Phosphopantetheine</keyword>
<evidence type="ECO:0000313" key="7">
    <source>
        <dbReference type="Proteomes" id="UP000662747"/>
    </source>
</evidence>
<accession>A0ABX7P4G5</accession>
<feature type="domain" description="Carrier" evidence="5">
    <location>
        <begin position="1004"/>
        <end position="1079"/>
    </location>
</feature>
<dbReference type="PANTHER" id="PTHR45527">
    <property type="entry name" value="NONRIBOSOMAL PEPTIDE SYNTHETASE"/>
    <property type="match status" value="1"/>
</dbReference>
<proteinExistence type="predicted"/>
<dbReference type="Pfam" id="PF00550">
    <property type="entry name" value="PP-binding"/>
    <property type="match status" value="3"/>
</dbReference>
<dbReference type="CDD" id="cd19531">
    <property type="entry name" value="LCL_NRPS-like"/>
    <property type="match status" value="3"/>
</dbReference>
<evidence type="ECO:0000313" key="6">
    <source>
        <dbReference type="EMBL" id="QSQ25384.1"/>
    </source>
</evidence>
<comment type="cofactor">
    <cofactor evidence="1">
        <name>pantetheine 4'-phosphate</name>
        <dbReference type="ChEBI" id="CHEBI:47942"/>
    </cofactor>
</comment>
<dbReference type="InterPro" id="IPR006162">
    <property type="entry name" value="Ppantetheine_attach_site"/>
</dbReference>
<dbReference type="PANTHER" id="PTHR45527:SF1">
    <property type="entry name" value="FATTY ACID SYNTHASE"/>
    <property type="match status" value="1"/>
</dbReference>
<dbReference type="Pfam" id="PF13193">
    <property type="entry name" value="AMP-binding_C"/>
    <property type="match status" value="3"/>
</dbReference>
<dbReference type="Proteomes" id="UP000662747">
    <property type="component" value="Chromosome"/>
</dbReference>
<feature type="domain" description="Carrier" evidence="5">
    <location>
        <begin position="2072"/>
        <end position="2147"/>
    </location>
</feature>
<gene>
    <name evidence="6" type="ORF">JY651_10835</name>
</gene>
<dbReference type="InterPro" id="IPR025110">
    <property type="entry name" value="AMP-bd_C"/>
</dbReference>
<dbReference type="Gene3D" id="3.40.50.1820">
    <property type="entry name" value="alpha/beta hydrolase"/>
    <property type="match status" value="1"/>
</dbReference>
<feature type="region of interest" description="Disordered" evidence="4">
    <location>
        <begin position="1"/>
        <end position="20"/>
    </location>
</feature>
<dbReference type="SUPFAM" id="SSF52777">
    <property type="entry name" value="CoA-dependent acyltransferases"/>
    <property type="match status" value="6"/>
</dbReference>
<evidence type="ECO:0000256" key="3">
    <source>
        <dbReference type="ARBA" id="ARBA00022553"/>
    </source>
</evidence>
<name>A0ABX7P4G5_9BACT</name>
<dbReference type="SUPFAM" id="SSF56801">
    <property type="entry name" value="Acetyl-CoA synthetase-like"/>
    <property type="match status" value="3"/>
</dbReference>
<dbReference type="SUPFAM" id="SSF47336">
    <property type="entry name" value="ACP-like"/>
    <property type="match status" value="3"/>
</dbReference>
<dbReference type="InterPro" id="IPR010071">
    <property type="entry name" value="AA_adenyl_dom"/>
</dbReference>
<dbReference type="Gene3D" id="3.40.50.980">
    <property type="match status" value="6"/>
</dbReference>
<dbReference type="InterPro" id="IPR001031">
    <property type="entry name" value="Thioesterase"/>
</dbReference>
<dbReference type="SMART" id="SM00823">
    <property type="entry name" value="PKS_PP"/>
    <property type="match status" value="3"/>
</dbReference>
<dbReference type="InterPro" id="IPR001242">
    <property type="entry name" value="Condensation_dom"/>
</dbReference>
<sequence>MSQHERAAEPPAAKPEALPGRKRLPLVPVSRTEPLPLSFMQQRLWFLAQLEGTSSTYNVHFFVRLKGPLDVPALRRAVADIVQRHESLRTTFAEVNGQPVQRVTPTLALPLPVEDLEPGPGETREAAVRRRAEEEARHRFDLEAGPLVRAALLRVAEDDHVLLFVTHHIVCDAVSFYWMAGELNTLYLAHSRGEEPKLPALPVQYADFAHWQREWLQGETLEAQRAWWMERLKGAPPVLELPTDRPRPPAQTFRGAILPVPLPPSLPAAVRELARKAGVTPYMTMLAGFGALLSRYSGQSDLVVGTPFAGRGRREVEKLIGFFANTLALRLDASGELSFLELLRRTREGCLAAFGRPDMPFEQLVDALVPVRDASRSPLFQVMFVHVSTPLATLKWPGITVEEVAYEPGVARFDITLFFYEDASGWVGRWEYNRDLFDEATILRMAAHYTRLLEAACANPAETVSRLPLLTDVERHQVLREWNDTALPYPTVPTVHALFEATASRTPDAFAASFGDSRLTYAELNRRANQLAHHLRALGVRPDERVGICVQRSLDLPIAVLATLKAGGAYVPLDPAYPPERLAAMLEASGARVLLTQRHLQDVLPPGSATRLVLDSEADAFSHEPETNPPPSSGPSSLTYVIFTSGSTGAPKGVAMHHASLVNLIHFQCQSSSVPSGTTLQFSAFSFDVSFQEMLATWAGGGELVLISEDVRRDAHALLQLMDSRGVQRIFLPFVALQNLAEVSEQDSLVPRHLKEIITAGEQLRMTPALRLLMKRLPGAVLHNQYGPTETHLASLCVLSGDADSWPDLPLIGTPIANASIHLLDSHLQPVPVGVPGELYIGGLQVARGYWGRPDLTVERFLPDPFATRPGARMYRTGDWARYRPDGAIEFLGRRDAQVKVRGFRIELGEIEAALARHPSVRDCVVAAREQGPGEKRLVAWVVATEGQASETDELKVFLKERLPEYMVPSAWVHLDAFPLTPSGKVDRKALPDPGQEEHEAYVAPRTETEALVARIWAPLLKLPRVGANDHFFERGGHSLLATQVASRLRSALGVEFPVRVLFEAPTVAELAERLDAMPRTSAGARPPPLVPTPRDGELPLSFSQQRLWFIAQLDAGGFSYNVPFVFRLEGRLEAAALEHALRELTLRHEVLRTTFAQVEGRPVQRIAPEPVLRLAVEDVSALPDEARRDTLARRAREEAQRPFDLAVGPLVRASLLRAAEDEHVLLLVMHHIVCDGWSLGVLLRELKALYAAALTGESAELAPLPVQYADFARWQRDWLKGDVLDAQLSWWKGQLAGAPALLELPADRPRPPVQGFRGALLQVPLPDTMTDAIRELCRNEDVTPFMLLLASFHALLARYSGQPDIVVGTPIAGRTQRELEDLVGFFVNTLALRLDASGDPSFSEWLGRVRETSLGAFAHQDVPFEKLVDAVQPVRDLSRSPLFQVMFVLQDAPPTMTLPGLSLGLMDIDPGVATFDLTLYMRETPRGWMGFWEYNSDLFDEATVARMAAHHARLLEVACAEPTRRLSSLPLLTEAEEQRLLAGWNAPGTQVADVPCLHELFEAQAARTPDAVALDSEAGRLTYRELNTRANQLAHQLVRRGVRLGDVVGVLLERSLDALVALLGVMKTGAAYLPLDPAYPRERLEYMLADSGARRLLTRADVLTRTGALGVEVLDLEALHAEVSREAETNPHRAVPSAALAYLIYTSGSTGKPKAVMTPHRAVSAFSRGNATIYELTPEDRVLQFSTLSFDQSVEEIFPALLTGGTVVLRTEAMLDPAAFRERCEQWGITVLFLPTAFWAELTASLVSGVVRLPPSVRVVGIGGEKVPASRVLDWQRAVPAHVRLTNEYGPTETTVICVVGDLGPLPEAELQLGRVPIGRASPGVRACVLDARMQPVPPGLPGELYIGGIVLAHGYLGRPDLTAERFVPDPFSAEPGARLYRTGDLVRCRTDGNLEYVGRADDQVKLRGFRVELGEIDSALRKCAGVRDVAVVVREPTPGDKRLVAYVVAEPGTEVRSSLLRSELKRALPEYMVPSAFVLMDVLPLTPSGKVDRKALPAPQEDVERDGYLAPRAGLEEVVANIWAPLLGVKRVGAHDNFFELGGHSLLATQVVSRLREVLQRELPVRMLFEAPTVAELARRLEASREDAGPPPPPLVPVSRDVEPPLSFAQQRLWFLARLDAGGYSYNVPFFLRLKGPLDVAALERALTGLVQRHEALRTTFVEVNGEPVQRISPRAELPFNLETPRTASEEHIRLRAEEEVRRPFDLERGPLVRATVVSTSAEDHALLFVMHHIVCDFWSSDVLVRELKALYSAHVRGEDASLPELPIQYADFAHWQRQWLQGEVLAAERAWWKEQLAGAPPVLELPTDRPRPAVQTFRGAQFHQRLPTELPVAVQELSREAGVTPFMLLMAGFHALLARYSGQPDIVVGTPIAGRNRREVEGLIGFFTNTLALRVNASGDVSFRELLRRVREACLGAYAHQDMPFEQLVDALVPMRDVSRTPLFQVMFVFQQGSAAWELPGMTVEEFAFEPGMAKFDLTLFVRETPTGWTSLWEYNTDLFDRETVARMAAHYTRLLEGALARPERKLSTLPLLAEVEQQPLADWAGRTVPYPFAPTVHAFFEATVARSPDAIAVRFGDAHLTYGELNRRANQLAHHLRSRGVGTDTLVGVCVQRSLDLPVAVLGTLKAGGAYVPLDPAYPAERLALMLKTSGAKLLITQHALRDALLPSEQATPLFIDMEGAALARERDDNPAPSAGPESLTYVIFTSGSTGTPKGVALHHGALVNLLHWQLRDSVAPSGRTLQFSALSFDVSFQEMFSTWAAGGELVLLTEEVRRDAHALLELLERAGIERLFLPFVALQNVAETAEREGLTPSRLKEIMVAGEQLRMTPALRRLMQRLGGVLHNHYGPSEAHAVTSLTLKGDPEEWPDLPSIGWPLSNTRIYLLDEHLRPVPLGVSGELYVGGVQVGRGYLGRPELTAERFIPDPFSTEPGARLYRTGDQARYRAEGELEFLGRGDSQVKVRGFRIELGEVEAALAKHPAVRDCIVDARDDGAGQKRLVAWVISAEGQRAESGALRAFLKERLPEYMVPSLWVPLEAFPLTPSGKVDRKALPVPEGSREASRAFLGPRTPLELRLVRIWEEVLGVHPVGVRDNFFELGGHSLLTLRLQSAIRAKLGRPLPVTALFQNPTVEHLAKLLHEDTGPWSPLVELQAGDGRRPFFCVHPVGGSVLPYAELARRLGAEQPFYGLQARGLDGDDALLESIPDMAKLYVTAMRAVQPHGPYLLGGWSMGGAIAFEMASQLRREGEEVALLALIDTSADLQGGGPRTSEQPEAALRELFFEDLLRAAGQPMPVLDGKSPEARLRALEEASQAFPYPTLRRVFENNLRAAWTYEPSTYAGPVTLFVAHESRWDHGWASRTPGGLTTHEVPGDHYSMLARPHVDTLAARLKECLESARTRIDRGVQVVRVG</sequence>
<dbReference type="Gene3D" id="3.30.559.30">
    <property type="entry name" value="Nonribosomal peptide synthetase, condensation domain"/>
    <property type="match status" value="3"/>
</dbReference>
<dbReference type="NCBIfam" id="NF003417">
    <property type="entry name" value="PRK04813.1"/>
    <property type="match status" value="3"/>
</dbReference>
<dbReference type="Gene3D" id="3.30.559.10">
    <property type="entry name" value="Chloramphenicol acetyltransferase-like domain"/>
    <property type="match status" value="3"/>
</dbReference>
<dbReference type="Gene3D" id="3.30.300.30">
    <property type="match status" value="3"/>
</dbReference>
<dbReference type="Pfam" id="PF00668">
    <property type="entry name" value="Condensation"/>
    <property type="match status" value="3"/>
</dbReference>
<evidence type="ECO:0000256" key="2">
    <source>
        <dbReference type="ARBA" id="ARBA00022450"/>
    </source>
</evidence>
<dbReference type="InterPro" id="IPR009081">
    <property type="entry name" value="PP-bd_ACP"/>
</dbReference>
<dbReference type="InterPro" id="IPR020802">
    <property type="entry name" value="TesA-like"/>
</dbReference>
<dbReference type="PROSITE" id="PS00455">
    <property type="entry name" value="AMP_BINDING"/>
    <property type="match status" value="3"/>
</dbReference>
<dbReference type="CDD" id="cd17651">
    <property type="entry name" value="A_NRPS_VisG_like"/>
    <property type="match status" value="2"/>
</dbReference>
<keyword evidence="7" id="KW-1185">Reference proteome</keyword>
<evidence type="ECO:0000256" key="1">
    <source>
        <dbReference type="ARBA" id="ARBA00001957"/>
    </source>
</evidence>
<evidence type="ECO:0000256" key="4">
    <source>
        <dbReference type="SAM" id="MobiDB-lite"/>
    </source>
</evidence>
<organism evidence="6 7">
    <name type="scientific">Pyxidicoccus parkwayensis</name>
    <dbReference type="NCBI Taxonomy" id="2813578"/>
    <lineage>
        <taxon>Bacteria</taxon>
        <taxon>Pseudomonadati</taxon>
        <taxon>Myxococcota</taxon>
        <taxon>Myxococcia</taxon>
        <taxon>Myxococcales</taxon>
        <taxon>Cystobacterineae</taxon>
        <taxon>Myxococcaceae</taxon>
        <taxon>Pyxidicoccus</taxon>
    </lineage>
</organism>
<dbReference type="EMBL" id="CP071090">
    <property type="protein sequence ID" value="QSQ25384.1"/>
    <property type="molecule type" value="Genomic_DNA"/>
</dbReference>
<dbReference type="PROSITE" id="PS00012">
    <property type="entry name" value="PHOSPHOPANTETHEINE"/>
    <property type="match status" value="1"/>
</dbReference>
<dbReference type="InterPro" id="IPR036736">
    <property type="entry name" value="ACP-like_sf"/>
</dbReference>
<evidence type="ECO:0000259" key="5">
    <source>
        <dbReference type="PROSITE" id="PS50075"/>
    </source>
</evidence>
<dbReference type="InterPro" id="IPR020806">
    <property type="entry name" value="PKS_PP-bd"/>
</dbReference>
<dbReference type="Pfam" id="PF00975">
    <property type="entry name" value="Thioesterase"/>
    <property type="match status" value="1"/>
</dbReference>
<dbReference type="CDD" id="cd05930">
    <property type="entry name" value="A_NRPS"/>
    <property type="match status" value="1"/>
</dbReference>
<dbReference type="PROSITE" id="PS50075">
    <property type="entry name" value="CARRIER"/>
    <property type="match status" value="3"/>
</dbReference>
<dbReference type="NCBIfam" id="TIGR01733">
    <property type="entry name" value="AA-adenyl-dom"/>
    <property type="match status" value="3"/>
</dbReference>
<keyword evidence="3" id="KW-0597">Phosphoprotein</keyword>